<protein>
    <submittedName>
        <fullName evidence="1">Uncharacterized protein</fullName>
    </submittedName>
</protein>
<dbReference type="AlphaFoldDB" id="A0A1X0Q6X8"/>
<organism evidence="1 2">
    <name type="scientific">Hepatospora eriocheir</name>
    <dbReference type="NCBI Taxonomy" id="1081669"/>
    <lineage>
        <taxon>Eukaryota</taxon>
        <taxon>Fungi</taxon>
        <taxon>Fungi incertae sedis</taxon>
        <taxon>Microsporidia</taxon>
        <taxon>Hepatosporidae</taxon>
        <taxon>Hepatospora</taxon>
    </lineage>
</organism>
<evidence type="ECO:0000313" key="1">
    <source>
        <dbReference type="EMBL" id="ORD95477.1"/>
    </source>
</evidence>
<comment type="caution">
    <text evidence="1">The sequence shown here is derived from an EMBL/GenBank/DDBJ whole genome shotgun (WGS) entry which is preliminary data.</text>
</comment>
<dbReference type="Proteomes" id="UP000192501">
    <property type="component" value="Unassembled WGS sequence"/>
</dbReference>
<dbReference type="EMBL" id="LTAI01001377">
    <property type="protein sequence ID" value="ORD95477.1"/>
    <property type="molecule type" value="Genomic_DNA"/>
</dbReference>
<accession>A0A1X0Q6X8</accession>
<sequence length="158" mass="19117">MLNFYEEKIVHISFFFEGSNYLLEYSFEDGKIVLEYLYKNVKRIGKVCIVNNNNGFDRDYLIEMYSKVLLCNGDSNWCTKDELFIIKSGFFDYENMKVNTDKYLLNLEIKEKIIKRCNDDYYESDGNYYGMRNWMGLKHSLFDENFNILWTKYENNEI</sequence>
<gene>
    <name evidence="1" type="ORF">A0H76_783</name>
</gene>
<evidence type="ECO:0000313" key="2">
    <source>
        <dbReference type="Proteomes" id="UP000192501"/>
    </source>
</evidence>
<dbReference type="VEuPathDB" id="MicrosporidiaDB:A0H76_783"/>
<reference evidence="1 2" key="1">
    <citation type="journal article" date="2017" name="Environ. Microbiol.">
        <title>Decay of the glycolytic pathway and adaptation to intranuclear parasitism within Enterocytozoonidae microsporidia.</title>
        <authorList>
            <person name="Wiredu Boakye D."/>
            <person name="Jaroenlak P."/>
            <person name="Prachumwat A."/>
            <person name="Williams T.A."/>
            <person name="Bateman K.S."/>
            <person name="Itsathitphaisarn O."/>
            <person name="Sritunyalucksana K."/>
            <person name="Paszkiewicz K.H."/>
            <person name="Moore K.A."/>
            <person name="Stentiford G.D."/>
            <person name="Williams B.A."/>
        </authorList>
    </citation>
    <scope>NUCLEOTIDE SEQUENCE [LARGE SCALE GENOMIC DNA]</scope>
    <source>
        <strain evidence="2">canceri</strain>
    </source>
</reference>
<dbReference type="VEuPathDB" id="MicrosporidiaDB:HERIO_849"/>
<proteinExistence type="predicted"/>
<name>A0A1X0Q6X8_9MICR</name>